<sequence>GFWENHNKLIKEYGPVCGYYIGRRMYVVVSEPDMIKHILEEDFRNFSNRMLHHHTTIAFANQVYQEGVLLWESIATQKTMLYALLFLISMAPLINQACDILLSNLKVYADSGTAFDIQRNYGCFTLDVVASITFGTCVDSQKNPNDIFVKNTRRFLEAPISKPLFF</sequence>
<dbReference type="Proteomes" id="UP001142489">
    <property type="component" value="Unassembled WGS sequence"/>
</dbReference>
<keyword evidence="6" id="KW-0256">Endoplasmic reticulum</keyword>
<comment type="subcellular location">
    <subcellularLocation>
        <location evidence="1">Endoplasmic reticulum membrane</location>
    </subcellularLocation>
</comment>
<accession>A0A9Q1B1L3</accession>
<keyword evidence="5" id="KW-0479">Metal-binding</keyword>
<dbReference type="InterPro" id="IPR036396">
    <property type="entry name" value="Cyt_P450_sf"/>
</dbReference>
<dbReference type="InterPro" id="IPR050705">
    <property type="entry name" value="Cytochrome_P450_3A"/>
</dbReference>
<dbReference type="EMBL" id="JAPFRF010000006">
    <property type="protein sequence ID" value="KAJ7329090.1"/>
    <property type="molecule type" value="Genomic_DNA"/>
</dbReference>
<organism evidence="15 16">
    <name type="scientific">Phrynocephalus forsythii</name>
    <dbReference type="NCBI Taxonomy" id="171643"/>
    <lineage>
        <taxon>Eukaryota</taxon>
        <taxon>Metazoa</taxon>
        <taxon>Chordata</taxon>
        <taxon>Craniata</taxon>
        <taxon>Vertebrata</taxon>
        <taxon>Euteleostomi</taxon>
        <taxon>Lepidosauria</taxon>
        <taxon>Squamata</taxon>
        <taxon>Bifurcata</taxon>
        <taxon>Unidentata</taxon>
        <taxon>Episquamata</taxon>
        <taxon>Toxicofera</taxon>
        <taxon>Iguania</taxon>
        <taxon>Acrodonta</taxon>
        <taxon>Agamidae</taxon>
        <taxon>Agaminae</taxon>
        <taxon>Phrynocephalus</taxon>
    </lineage>
</organism>
<keyword evidence="3" id="KW-0349">Heme</keyword>
<keyword evidence="4" id="KW-0812">Transmembrane</keyword>
<evidence type="ECO:0000256" key="4">
    <source>
        <dbReference type="ARBA" id="ARBA00022692"/>
    </source>
</evidence>
<evidence type="ECO:0000256" key="3">
    <source>
        <dbReference type="ARBA" id="ARBA00022617"/>
    </source>
</evidence>
<comment type="similarity">
    <text evidence="2">Belongs to the cytochrome P450 family.</text>
</comment>
<name>A0A9Q1B1L3_9SAUR</name>
<keyword evidence="7" id="KW-0276">Fatty acid metabolism</keyword>
<evidence type="ECO:0000256" key="6">
    <source>
        <dbReference type="ARBA" id="ARBA00022824"/>
    </source>
</evidence>
<keyword evidence="8" id="KW-1133">Transmembrane helix</keyword>
<gene>
    <name evidence="15" type="ORF">JRQ81_015264</name>
</gene>
<dbReference type="Gene3D" id="1.10.630.10">
    <property type="entry name" value="Cytochrome P450"/>
    <property type="match status" value="1"/>
</dbReference>
<evidence type="ECO:0000256" key="5">
    <source>
        <dbReference type="ARBA" id="ARBA00022723"/>
    </source>
</evidence>
<evidence type="ECO:0000256" key="13">
    <source>
        <dbReference type="ARBA" id="ARBA00023136"/>
    </source>
</evidence>
<keyword evidence="10" id="KW-0408">Iron</keyword>
<evidence type="ECO:0000256" key="9">
    <source>
        <dbReference type="ARBA" id="ARBA00023002"/>
    </source>
</evidence>
<dbReference type="GO" id="GO:0005789">
    <property type="term" value="C:endoplasmic reticulum membrane"/>
    <property type="evidence" value="ECO:0007669"/>
    <property type="project" value="UniProtKB-SubCell"/>
</dbReference>
<dbReference type="GO" id="GO:0005506">
    <property type="term" value="F:iron ion binding"/>
    <property type="evidence" value="ECO:0007669"/>
    <property type="project" value="InterPro"/>
</dbReference>
<dbReference type="GO" id="GO:0020037">
    <property type="term" value="F:heme binding"/>
    <property type="evidence" value="ECO:0007669"/>
    <property type="project" value="InterPro"/>
</dbReference>
<reference evidence="15" key="1">
    <citation type="journal article" date="2023" name="DNA Res.">
        <title>Chromosome-level genome assembly of Phrynocephalus forsythii using third-generation DNA sequencing and Hi-C analysis.</title>
        <authorList>
            <person name="Qi Y."/>
            <person name="Zhao W."/>
            <person name="Zhao Y."/>
            <person name="Niu C."/>
            <person name="Cao S."/>
            <person name="Zhang Y."/>
        </authorList>
    </citation>
    <scope>NUCLEOTIDE SEQUENCE</scope>
    <source>
        <tissue evidence="15">Muscle</tissue>
    </source>
</reference>
<keyword evidence="11" id="KW-0503">Monooxygenase</keyword>
<evidence type="ECO:0000256" key="7">
    <source>
        <dbReference type="ARBA" id="ARBA00022832"/>
    </source>
</evidence>
<dbReference type="PANTHER" id="PTHR24302">
    <property type="entry name" value="CYTOCHROME P450 FAMILY 3"/>
    <property type="match status" value="1"/>
</dbReference>
<evidence type="ECO:0000313" key="16">
    <source>
        <dbReference type="Proteomes" id="UP001142489"/>
    </source>
</evidence>
<keyword evidence="12" id="KW-0443">Lipid metabolism</keyword>
<evidence type="ECO:0000256" key="1">
    <source>
        <dbReference type="ARBA" id="ARBA00004586"/>
    </source>
</evidence>
<keyword evidence="9" id="KW-0560">Oxidoreductase</keyword>
<dbReference type="GO" id="GO:0008395">
    <property type="term" value="F:steroid hydroxylase activity"/>
    <property type="evidence" value="ECO:0007669"/>
    <property type="project" value="TreeGrafter"/>
</dbReference>
<dbReference type="PANTHER" id="PTHR24302:SF47">
    <property type="entry name" value="CYTOCHROME P450"/>
    <property type="match status" value="1"/>
</dbReference>
<proteinExistence type="inferred from homology"/>
<evidence type="ECO:0000256" key="14">
    <source>
        <dbReference type="ARBA" id="ARBA00023239"/>
    </source>
</evidence>
<evidence type="ECO:0000313" key="15">
    <source>
        <dbReference type="EMBL" id="KAJ7329090.1"/>
    </source>
</evidence>
<evidence type="ECO:0000256" key="11">
    <source>
        <dbReference type="ARBA" id="ARBA00023033"/>
    </source>
</evidence>
<dbReference type="OrthoDB" id="1470350at2759"/>
<dbReference type="GO" id="GO:0016705">
    <property type="term" value="F:oxidoreductase activity, acting on paired donors, with incorporation or reduction of molecular oxygen"/>
    <property type="evidence" value="ECO:0007669"/>
    <property type="project" value="InterPro"/>
</dbReference>
<dbReference type="AlphaFoldDB" id="A0A9Q1B1L3"/>
<dbReference type="GO" id="GO:0016829">
    <property type="term" value="F:lyase activity"/>
    <property type="evidence" value="ECO:0007669"/>
    <property type="project" value="UniProtKB-KW"/>
</dbReference>
<protein>
    <submittedName>
        <fullName evidence="15">Uncharacterized protein</fullName>
    </submittedName>
</protein>
<keyword evidence="13" id="KW-0472">Membrane</keyword>
<feature type="non-terminal residue" evidence="15">
    <location>
        <position position="166"/>
    </location>
</feature>
<dbReference type="GO" id="GO:0006631">
    <property type="term" value="P:fatty acid metabolic process"/>
    <property type="evidence" value="ECO:0007669"/>
    <property type="project" value="UniProtKB-KW"/>
</dbReference>
<evidence type="ECO:0000256" key="12">
    <source>
        <dbReference type="ARBA" id="ARBA00023098"/>
    </source>
</evidence>
<dbReference type="InterPro" id="IPR001128">
    <property type="entry name" value="Cyt_P450"/>
</dbReference>
<evidence type="ECO:0000256" key="8">
    <source>
        <dbReference type="ARBA" id="ARBA00022989"/>
    </source>
</evidence>
<keyword evidence="14" id="KW-0456">Lyase</keyword>
<comment type="caution">
    <text evidence="15">The sequence shown here is derived from an EMBL/GenBank/DDBJ whole genome shotgun (WGS) entry which is preliminary data.</text>
</comment>
<dbReference type="Pfam" id="PF00067">
    <property type="entry name" value="p450"/>
    <property type="match status" value="1"/>
</dbReference>
<keyword evidence="16" id="KW-1185">Reference proteome</keyword>
<dbReference type="SUPFAM" id="SSF48264">
    <property type="entry name" value="Cytochrome P450"/>
    <property type="match status" value="1"/>
</dbReference>
<evidence type="ECO:0000256" key="2">
    <source>
        <dbReference type="ARBA" id="ARBA00010617"/>
    </source>
</evidence>
<evidence type="ECO:0000256" key="10">
    <source>
        <dbReference type="ARBA" id="ARBA00023004"/>
    </source>
</evidence>